<sequence>EIEEDAVLQEPLIYLHRSVGSAEPSYLPVAGWEQLSCILTEALDGYNELHSAMNLVLFQEAMQHV</sequence>
<evidence type="ECO:0000313" key="2">
    <source>
        <dbReference type="Proteomes" id="UP001529510"/>
    </source>
</evidence>
<name>A0ABD0PFQ4_CIRMR</name>
<dbReference type="Proteomes" id="UP001529510">
    <property type="component" value="Unassembled WGS sequence"/>
</dbReference>
<dbReference type="AlphaFoldDB" id="A0ABD0PFQ4"/>
<feature type="non-terminal residue" evidence="1">
    <location>
        <position position="65"/>
    </location>
</feature>
<gene>
    <name evidence="1" type="ORF">M9458_032906</name>
</gene>
<organism evidence="1 2">
    <name type="scientific">Cirrhinus mrigala</name>
    <name type="common">Mrigala</name>
    <dbReference type="NCBI Taxonomy" id="683832"/>
    <lineage>
        <taxon>Eukaryota</taxon>
        <taxon>Metazoa</taxon>
        <taxon>Chordata</taxon>
        <taxon>Craniata</taxon>
        <taxon>Vertebrata</taxon>
        <taxon>Euteleostomi</taxon>
        <taxon>Actinopterygii</taxon>
        <taxon>Neopterygii</taxon>
        <taxon>Teleostei</taxon>
        <taxon>Ostariophysi</taxon>
        <taxon>Cypriniformes</taxon>
        <taxon>Cyprinidae</taxon>
        <taxon>Labeoninae</taxon>
        <taxon>Labeonini</taxon>
        <taxon>Cirrhinus</taxon>
    </lineage>
</organism>
<feature type="non-terminal residue" evidence="1">
    <location>
        <position position="1"/>
    </location>
</feature>
<keyword evidence="2" id="KW-1185">Reference proteome</keyword>
<reference evidence="1 2" key="1">
    <citation type="submission" date="2024-05" db="EMBL/GenBank/DDBJ databases">
        <title>Genome sequencing and assembly of Indian major carp, Cirrhinus mrigala (Hamilton, 1822).</title>
        <authorList>
            <person name="Mohindra V."/>
            <person name="Chowdhury L.M."/>
            <person name="Lal K."/>
            <person name="Jena J.K."/>
        </authorList>
    </citation>
    <scope>NUCLEOTIDE SEQUENCE [LARGE SCALE GENOMIC DNA]</scope>
    <source>
        <strain evidence="1">CM1030</strain>
        <tissue evidence="1">Blood</tissue>
    </source>
</reference>
<evidence type="ECO:0000313" key="1">
    <source>
        <dbReference type="EMBL" id="KAL0172595.1"/>
    </source>
</evidence>
<protein>
    <submittedName>
        <fullName evidence="1">Uncharacterized protein</fullName>
    </submittedName>
</protein>
<comment type="caution">
    <text evidence="1">The sequence shown here is derived from an EMBL/GenBank/DDBJ whole genome shotgun (WGS) entry which is preliminary data.</text>
</comment>
<dbReference type="EMBL" id="JAMKFB020000016">
    <property type="protein sequence ID" value="KAL0172595.1"/>
    <property type="molecule type" value="Genomic_DNA"/>
</dbReference>
<dbReference type="Gene3D" id="1.20.920.30">
    <property type="match status" value="1"/>
</dbReference>
<accession>A0ABD0PFQ4</accession>
<proteinExistence type="predicted"/>